<dbReference type="RefSeq" id="WP_345559845.1">
    <property type="nucleotide sequence ID" value="NZ_BAABDQ010000002.1"/>
</dbReference>
<dbReference type="PANTHER" id="PTHR44379">
    <property type="entry name" value="OXIDOREDUCTASE WITH IRON-SULFUR SUBUNIT"/>
    <property type="match status" value="1"/>
</dbReference>
<protein>
    <submittedName>
        <fullName evidence="7">(2Fe-2S)-binding protein</fullName>
    </submittedName>
</protein>
<keyword evidence="1" id="KW-0001">2Fe-2S</keyword>
<organism evidence="7 8">
    <name type="scientific">Nonomuraea rosea</name>
    <dbReference type="NCBI Taxonomy" id="638574"/>
    <lineage>
        <taxon>Bacteria</taxon>
        <taxon>Bacillati</taxon>
        <taxon>Actinomycetota</taxon>
        <taxon>Actinomycetes</taxon>
        <taxon>Streptosporangiales</taxon>
        <taxon>Streptosporangiaceae</taxon>
        <taxon>Nonomuraea</taxon>
    </lineage>
</organism>
<evidence type="ECO:0000313" key="7">
    <source>
        <dbReference type="EMBL" id="GAA3533304.1"/>
    </source>
</evidence>
<keyword evidence="5" id="KW-0411">Iron-sulfur</keyword>
<name>A0ABP6VCN5_9ACTN</name>
<evidence type="ECO:0000256" key="4">
    <source>
        <dbReference type="ARBA" id="ARBA00023004"/>
    </source>
</evidence>
<dbReference type="Gene3D" id="1.10.150.120">
    <property type="entry name" value="[2Fe-2S]-binding domain"/>
    <property type="match status" value="1"/>
</dbReference>
<dbReference type="InterPro" id="IPR036884">
    <property type="entry name" value="2Fe-2S-bd_dom_sf"/>
</dbReference>
<keyword evidence="8" id="KW-1185">Reference proteome</keyword>
<comment type="caution">
    <text evidence="7">The sequence shown here is derived from an EMBL/GenBank/DDBJ whole genome shotgun (WGS) entry which is preliminary data.</text>
</comment>
<dbReference type="InterPro" id="IPR002888">
    <property type="entry name" value="2Fe-2S-bd"/>
</dbReference>
<dbReference type="Pfam" id="PF00111">
    <property type="entry name" value="Fer2"/>
    <property type="match status" value="1"/>
</dbReference>
<keyword evidence="2" id="KW-0479">Metal-binding</keyword>
<keyword evidence="3" id="KW-0560">Oxidoreductase</keyword>
<dbReference type="Gene3D" id="3.10.20.30">
    <property type="match status" value="1"/>
</dbReference>
<proteinExistence type="predicted"/>
<evidence type="ECO:0000256" key="1">
    <source>
        <dbReference type="ARBA" id="ARBA00022714"/>
    </source>
</evidence>
<dbReference type="Proteomes" id="UP001500630">
    <property type="component" value="Unassembled WGS sequence"/>
</dbReference>
<evidence type="ECO:0000256" key="5">
    <source>
        <dbReference type="ARBA" id="ARBA00023014"/>
    </source>
</evidence>
<sequence length="151" mass="15441">MRVTVNGTPAEVAADPGIPLLDVLRGELGLVGTRFGCGVGLCGACFVLLDGRVAAACDTPLAAAEGREVVTVEGLAPGAELHPVQQAILEEQAGQCGYCLSGMIVSAAALLARDPRPDEEAAVAALDGNLCRCGAHRRIVRAVLRAATQVR</sequence>
<dbReference type="PANTHER" id="PTHR44379:SF6">
    <property type="entry name" value="BLR6046 PROTEIN"/>
    <property type="match status" value="1"/>
</dbReference>
<dbReference type="InterPro" id="IPR006058">
    <property type="entry name" value="2Fe2S_fd_BS"/>
</dbReference>
<keyword evidence="4" id="KW-0408">Iron</keyword>
<accession>A0ABP6VCN5</accession>
<dbReference type="PROSITE" id="PS00197">
    <property type="entry name" value="2FE2S_FER_1"/>
    <property type="match status" value="1"/>
</dbReference>
<evidence type="ECO:0000313" key="8">
    <source>
        <dbReference type="Proteomes" id="UP001500630"/>
    </source>
</evidence>
<evidence type="ECO:0000256" key="2">
    <source>
        <dbReference type="ARBA" id="ARBA00022723"/>
    </source>
</evidence>
<evidence type="ECO:0000256" key="3">
    <source>
        <dbReference type="ARBA" id="ARBA00023002"/>
    </source>
</evidence>
<gene>
    <name evidence="7" type="ORF">GCM10022419_010640</name>
</gene>
<reference evidence="8" key="1">
    <citation type="journal article" date="2019" name="Int. J. Syst. Evol. Microbiol.">
        <title>The Global Catalogue of Microorganisms (GCM) 10K type strain sequencing project: providing services to taxonomists for standard genome sequencing and annotation.</title>
        <authorList>
            <consortium name="The Broad Institute Genomics Platform"/>
            <consortium name="The Broad Institute Genome Sequencing Center for Infectious Disease"/>
            <person name="Wu L."/>
            <person name="Ma J."/>
        </authorList>
    </citation>
    <scope>NUCLEOTIDE SEQUENCE [LARGE SCALE GENOMIC DNA]</scope>
    <source>
        <strain evidence="8">JCM 17326</strain>
    </source>
</reference>
<dbReference type="InterPro" id="IPR051452">
    <property type="entry name" value="Diverse_Oxidoreductases"/>
</dbReference>
<dbReference type="InterPro" id="IPR012675">
    <property type="entry name" value="Beta-grasp_dom_sf"/>
</dbReference>
<dbReference type="Pfam" id="PF01799">
    <property type="entry name" value="Fer2_2"/>
    <property type="match status" value="1"/>
</dbReference>
<dbReference type="InterPro" id="IPR001041">
    <property type="entry name" value="2Fe-2S_ferredoxin-type"/>
</dbReference>
<feature type="domain" description="2Fe-2S ferredoxin-type" evidence="6">
    <location>
        <begin position="1"/>
        <end position="75"/>
    </location>
</feature>
<evidence type="ECO:0000259" key="6">
    <source>
        <dbReference type="PROSITE" id="PS51085"/>
    </source>
</evidence>
<dbReference type="EMBL" id="BAABDQ010000002">
    <property type="protein sequence ID" value="GAA3533304.1"/>
    <property type="molecule type" value="Genomic_DNA"/>
</dbReference>
<dbReference type="SUPFAM" id="SSF47741">
    <property type="entry name" value="CO dehydrogenase ISP C-domain like"/>
    <property type="match status" value="1"/>
</dbReference>
<dbReference type="CDD" id="cd00207">
    <property type="entry name" value="fer2"/>
    <property type="match status" value="1"/>
</dbReference>
<dbReference type="PROSITE" id="PS51085">
    <property type="entry name" value="2FE2S_FER_2"/>
    <property type="match status" value="1"/>
</dbReference>
<dbReference type="SUPFAM" id="SSF54292">
    <property type="entry name" value="2Fe-2S ferredoxin-like"/>
    <property type="match status" value="1"/>
</dbReference>
<dbReference type="InterPro" id="IPR036010">
    <property type="entry name" value="2Fe-2S_ferredoxin-like_sf"/>
</dbReference>